<dbReference type="OrthoDB" id="10009801at2759"/>
<evidence type="ECO:0000259" key="6">
    <source>
        <dbReference type="PROSITE" id="PS50192"/>
    </source>
</evidence>
<dbReference type="SUPFAM" id="SSF58038">
    <property type="entry name" value="SNARE fusion complex"/>
    <property type="match status" value="2"/>
</dbReference>
<evidence type="ECO:0000256" key="1">
    <source>
        <dbReference type="ARBA" id="ARBA00022737"/>
    </source>
</evidence>
<dbReference type="GO" id="GO:0031201">
    <property type="term" value="C:SNARE complex"/>
    <property type="evidence" value="ECO:0007669"/>
    <property type="project" value="TreeGrafter"/>
</dbReference>
<keyword evidence="1" id="KW-0677">Repeat</keyword>
<dbReference type="PANTHER" id="PTHR19305">
    <property type="entry name" value="SYNAPTOSOMAL ASSOCIATED PROTEIN"/>
    <property type="match status" value="1"/>
</dbReference>
<dbReference type="GO" id="GO:0098793">
    <property type="term" value="C:presynapse"/>
    <property type="evidence" value="ECO:0007669"/>
    <property type="project" value="GOC"/>
</dbReference>
<dbReference type="GO" id="GO:0005886">
    <property type="term" value="C:plasma membrane"/>
    <property type="evidence" value="ECO:0007669"/>
    <property type="project" value="TreeGrafter"/>
</dbReference>
<dbReference type="PANTHER" id="PTHR19305:SF1">
    <property type="entry name" value="SYNAPTOSOMAL-ASSOCIATED PROTEIN 47"/>
    <property type="match status" value="1"/>
</dbReference>
<dbReference type="InterPro" id="IPR000727">
    <property type="entry name" value="T_SNARE_dom"/>
</dbReference>
<proteinExistence type="inferred from homology"/>
<dbReference type="GO" id="GO:0016082">
    <property type="term" value="P:synaptic vesicle priming"/>
    <property type="evidence" value="ECO:0007669"/>
    <property type="project" value="TreeGrafter"/>
</dbReference>
<sequence length="392" mass="44738">MGKVGEWKASYYCNGSKTWIYGRLIIYTRCIRFVEDKEGTNGVDFRIYYDDFFELRKETTSIFFAAITVRVRTDKYWFSSFPDRGYVFNTIEHFWKERLFASSESEAPHKTKLLDILYDAQNTLTFTGRTVQRQGQQIDATCTNMNKIHNDLGVAETFIYNLESWLNKWDIETPKVHIDVPENNMVIERAEYPIVYARTQKEKHLPGTLTVSNKSLEISNAEKNLDVSFAVKEVTEVSVHTPWEMTISQLSIGQAGRSVHLIAARLVHILQTLEVLLPGKINYDEPPCDVGDQDGYELDSERLPSQGDESGASSQENFQPRSSSTAAGKDSKTVSDAEAAEMGRVLQDMRSMALGIQDEQDRQLQQLDLLSDSVDKANERIRTDVRKINKLT</sequence>
<dbReference type="PROSITE" id="PS50192">
    <property type="entry name" value="T_SNARE"/>
    <property type="match status" value="1"/>
</dbReference>
<evidence type="ECO:0000313" key="8">
    <source>
        <dbReference type="Proteomes" id="UP001163046"/>
    </source>
</evidence>
<keyword evidence="8" id="KW-1185">Reference proteome</keyword>
<name>A0A9W9Z6U8_9CNID</name>
<dbReference type="GO" id="GO:0005484">
    <property type="term" value="F:SNAP receptor activity"/>
    <property type="evidence" value="ECO:0007669"/>
    <property type="project" value="TreeGrafter"/>
</dbReference>
<evidence type="ECO:0000256" key="2">
    <source>
        <dbReference type="ARBA" id="ARBA00024354"/>
    </source>
</evidence>
<evidence type="ECO:0000256" key="4">
    <source>
        <dbReference type="ARBA" id="ARBA00032027"/>
    </source>
</evidence>
<gene>
    <name evidence="7" type="primary">SNAP47</name>
    <name evidence="7" type="ORF">OS493_002289</name>
</gene>
<protein>
    <recommendedName>
        <fullName evidence="3">Synaptosomal-associated protein 47</fullName>
    </recommendedName>
    <alternativeName>
        <fullName evidence="4">Synaptosomal-associated 47 kDa protein</fullName>
    </alternativeName>
</protein>
<evidence type="ECO:0000256" key="5">
    <source>
        <dbReference type="SAM" id="MobiDB-lite"/>
    </source>
</evidence>
<reference evidence="7" key="1">
    <citation type="submission" date="2023-01" db="EMBL/GenBank/DDBJ databases">
        <title>Genome assembly of the deep-sea coral Lophelia pertusa.</title>
        <authorList>
            <person name="Herrera S."/>
            <person name="Cordes E."/>
        </authorList>
    </citation>
    <scope>NUCLEOTIDE SEQUENCE</scope>
    <source>
        <strain evidence="7">USNM1676648</strain>
        <tissue evidence="7">Polyp</tissue>
    </source>
</reference>
<evidence type="ECO:0000256" key="3">
    <source>
        <dbReference type="ARBA" id="ARBA00024443"/>
    </source>
</evidence>
<accession>A0A9W9Z6U8</accession>
<comment type="similarity">
    <text evidence="2">Belongs to the SVAP1 family.</text>
</comment>
<comment type="caution">
    <text evidence="7">The sequence shown here is derived from an EMBL/GenBank/DDBJ whole genome shotgun (WGS) entry which is preliminary data.</text>
</comment>
<feature type="region of interest" description="Disordered" evidence="5">
    <location>
        <begin position="286"/>
        <end position="343"/>
    </location>
</feature>
<dbReference type="GO" id="GO:0031629">
    <property type="term" value="P:synaptic vesicle fusion to presynaptic active zone membrane"/>
    <property type="evidence" value="ECO:0007669"/>
    <property type="project" value="TreeGrafter"/>
</dbReference>
<dbReference type="Gene3D" id="2.30.29.30">
    <property type="entry name" value="Pleckstrin-homology domain (PH domain)/Phosphotyrosine-binding domain (PTB)"/>
    <property type="match status" value="1"/>
</dbReference>
<dbReference type="GO" id="GO:0019905">
    <property type="term" value="F:syntaxin binding"/>
    <property type="evidence" value="ECO:0007669"/>
    <property type="project" value="TreeGrafter"/>
</dbReference>
<feature type="domain" description="T-SNARE coiled-coil homology" evidence="6">
    <location>
        <begin position="329"/>
        <end position="391"/>
    </location>
</feature>
<evidence type="ECO:0000313" key="7">
    <source>
        <dbReference type="EMBL" id="KAJ7375514.1"/>
    </source>
</evidence>
<dbReference type="AlphaFoldDB" id="A0A9W9Z6U8"/>
<organism evidence="7 8">
    <name type="scientific">Desmophyllum pertusum</name>
    <dbReference type="NCBI Taxonomy" id="174260"/>
    <lineage>
        <taxon>Eukaryota</taxon>
        <taxon>Metazoa</taxon>
        <taxon>Cnidaria</taxon>
        <taxon>Anthozoa</taxon>
        <taxon>Hexacorallia</taxon>
        <taxon>Scleractinia</taxon>
        <taxon>Caryophylliina</taxon>
        <taxon>Caryophylliidae</taxon>
        <taxon>Desmophyllum</taxon>
    </lineage>
</organism>
<dbReference type="Proteomes" id="UP001163046">
    <property type="component" value="Unassembled WGS sequence"/>
</dbReference>
<dbReference type="InterPro" id="IPR011993">
    <property type="entry name" value="PH-like_dom_sf"/>
</dbReference>
<dbReference type="Gene3D" id="1.20.5.110">
    <property type="match status" value="1"/>
</dbReference>
<feature type="compositionally biased region" description="Polar residues" evidence="5">
    <location>
        <begin position="307"/>
        <end position="326"/>
    </location>
</feature>
<dbReference type="EMBL" id="MU826826">
    <property type="protein sequence ID" value="KAJ7375514.1"/>
    <property type="molecule type" value="Genomic_DNA"/>
</dbReference>